<accession>A0A0G2GWE6</accession>
<dbReference type="OrthoDB" id="10017208at2759"/>
<dbReference type="GO" id="GO:0016020">
    <property type="term" value="C:membrane"/>
    <property type="evidence" value="ECO:0007669"/>
    <property type="project" value="UniProtKB-SubCell"/>
</dbReference>
<evidence type="ECO:0000313" key="10">
    <source>
        <dbReference type="Proteomes" id="UP000053317"/>
    </source>
</evidence>
<dbReference type="Pfam" id="PF20684">
    <property type="entry name" value="Fung_rhodopsin"/>
    <property type="match status" value="1"/>
</dbReference>
<sequence>MIAKYLVVAEVLYVWNLVWTKLSLLYLYYRIFDLRSVKLAAYVISAFVIAWVITITFVFIFICVPVEKLWYPQLPGHCINQVGTWASNAASTILTDLAILALPLPQVWKLQLSKFQKVTLTIAFGLGFFVVFASIYRFTVLFSYTAADSSYTLAPVVAWTAIEMSAGITSANLPTLRPAVRYLASLVGLEGRFTNSLSRTRNRSQTGGANSLASGSRLRSFHRHGPNGKLSSHDGASSLDASGKAVDGFYRLNESGSTGKDQYDITLSKFDYGRSPRLDDLRPDLRGYGHSTMTSGGTDDQHGGNKTDSKLPRAIKEDTREIHDNEDRDSQGSGNSVDGDHRGRGIALGQDEDEVPLQAIRVQRDFQRYESKEMV</sequence>
<evidence type="ECO:0000313" key="9">
    <source>
        <dbReference type="EMBL" id="KKY27543.1"/>
    </source>
</evidence>
<feature type="compositionally biased region" description="Polar residues" evidence="6">
    <location>
        <begin position="198"/>
        <end position="214"/>
    </location>
</feature>
<keyword evidence="2 7" id="KW-0812">Transmembrane</keyword>
<feature type="region of interest" description="Disordered" evidence="6">
    <location>
        <begin position="198"/>
        <end position="238"/>
    </location>
</feature>
<dbReference type="PANTHER" id="PTHR33048">
    <property type="entry name" value="PTH11-LIKE INTEGRAL MEMBRANE PROTEIN (AFU_ORTHOLOGUE AFUA_5G11245)"/>
    <property type="match status" value="1"/>
</dbReference>
<feature type="transmembrane region" description="Helical" evidence="7">
    <location>
        <begin position="41"/>
        <end position="62"/>
    </location>
</feature>
<dbReference type="PANTHER" id="PTHR33048:SF151">
    <property type="entry name" value="INTEGRAL MEMBRANE PROTEIN"/>
    <property type="match status" value="1"/>
</dbReference>
<name>A0A0G2GWE6_PHACM</name>
<dbReference type="Proteomes" id="UP000053317">
    <property type="component" value="Unassembled WGS sequence"/>
</dbReference>
<dbReference type="InterPro" id="IPR049326">
    <property type="entry name" value="Rhodopsin_dom_fungi"/>
</dbReference>
<keyword evidence="3 7" id="KW-1133">Transmembrane helix</keyword>
<evidence type="ECO:0000256" key="4">
    <source>
        <dbReference type="ARBA" id="ARBA00023136"/>
    </source>
</evidence>
<feature type="transmembrane region" description="Helical" evidence="7">
    <location>
        <begin position="117"/>
        <end position="136"/>
    </location>
</feature>
<evidence type="ECO:0000256" key="2">
    <source>
        <dbReference type="ARBA" id="ARBA00022692"/>
    </source>
</evidence>
<dbReference type="EMBL" id="LCWF01000023">
    <property type="protein sequence ID" value="KKY27543.1"/>
    <property type="molecule type" value="Genomic_DNA"/>
</dbReference>
<dbReference type="InterPro" id="IPR052337">
    <property type="entry name" value="SAT4-like"/>
</dbReference>
<feature type="domain" description="Rhodopsin" evidence="8">
    <location>
        <begin position="6"/>
        <end position="181"/>
    </location>
</feature>
<keyword evidence="4 7" id="KW-0472">Membrane</keyword>
<feature type="compositionally biased region" description="Basic and acidic residues" evidence="6">
    <location>
        <begin position="276"/>
        <end position="287"/>
    </location>
</feature>
<feature type="transmembrane region" description="Helical" evidence="7">
    <location>
        <begin position="12"/>
        <end position="29"/>
    </location>
</feature>
<feature type="region of interest" description="Disordered" evidence="6">
    <location>
        <begin position="276"/>
        <end position="359"/>
    </location>
</feature>
<organism evidence="9 10">
    <name type="scientific">Phaeomoniella chlamydospora</name>
    <name type="common">Phaeoacremonium chlamydosporum</name>
    <dbReference type="NCBI Taxonomy" id="158046"/>
    <lineage>
        <taxon>Eukaryota</taxon>
        <taxon>Fungi</taxon>
        <taxon>Dikarya</taxon>
        <taxon>Ascomycota</taxon>
        <taxon>Pezizomycotina</taxon>
        <taxon>Eurotiomycetes</taxon>
        <taxon>Chaetothyriomycetidae</taxon>
        <taxon>Phaeomoniellales</taxon>
        <taxon>Phaeomoniellaceae</taxon>
        <taxon>Phaeomoniella</taxon>
    </lineage>
</organism>
<evidence type="ECO:0000256" key="7">
    <source>
        <dbReference type="SAM" id="Phobius"/>
    </source>
</evidence>
<evidence type="ECO:0000259" key="8">
    <source>
        <dbReference type="Pfam" id="PF20684"/>
    </source>
</evidence>
<evidence type="ECO:0000256" key="1">
    <source>
        <dbReference type="ARBA" id="ARBA00004141"/>
    </source>
</evidence>
<reference evidence="9 10" key="2">
    <citation type="submission" date="2015-05" db="EMBL/GenBank/DDBJ databases">
        <authorList>
            <person name="Morales-Cruz A."/>
            <person name="Amrine K.C."/>
            <person name="Cantu D."/>
        </authorList>
    </citation>
    <scope>NUCLEOTIDE SEQUENCE [LARGE SCALE GENOMIC DNA]</scope>
    <source>
        <strain evidence="9">UCRPC4</strain>
    </source>
</reference>
<protein>
    <submittedName>
        <fullName evidence="9">Putative integral membrane protein</fullName>
    </submittedName>
</protein>
<evidence type="ECO:0000256" key="3">
    <source>
        <dbReference type="ARBA" id="ARBA00022989"/>
    </source>
</evidence>
<comment type="caution">
    <text evidence="9">The sequence shown here is derived from an EMBL/GenBank/DDBJ whole genome shotgun (WGS) entry which is preliminary data.</text>
</comment>
<evidence type="ECO:0000256" key="5">
    <source>
        <dbReference type="ARBA" id="ARBA00038359"/>
    </source>
</evidence>
<reference evidence="9 10" key="1">
    <citation type="submission" date="2015-05" db="EMBL/GenBank/DDBJ databases">
        <title>Distinctive expansion of gene families associated with plant cell wall degradation and secondary metabolism in the genomes of grapevine trunk pathogens.</title>
        <authorList>
            <person name="Lawrence D.P."/>
            <person name="Travadon R."/>
            <person name="Rolshausen P.E."/>
            <person name="Baumgartner K."/>
        </authorList>
    </citation>
    <scope>NUCLEOTIDE SEQUENCE [LARGE SCALE GENOMIC DNA]</scope>
    <source>
        <strain evidence="9">UCRPC4</strain>
    </source>
</reference>
<feature type="compositionally biased region" description="Basic and acidic residues" evidence="6">
    <location>
        <begin position="299"/>
        <end position="330"/>
    </location>
</feature>
<gene>
    <name evidence="9" type="ORF">UCRPC4_g00985</name>
</gene>
<keyword evidence="10" id="KW-1185">Reference proteome</keyword>
<comment type="similarity">
    <text evidence="5">Belongs to the SAT4 family.</text>
</comment>
<evidence type="ECO:0000256" key="6">
    <source>
        <dbReference type="SAM" id="MobiDB-lite"/>
    </source>
</evidence>
<comment type="subcellular location">
    <subcellularLocation>
        <location evidence="1">Membrane</location>
        <topology evidence="1">Multi-pass membrane protein</topology>
    </subcellularLocation>
</comment>
<dbReference type="AlphaFoldDB" id="A0A0G2GWE6"/>
<proteinExistence type="inferred from homology"/>
<feature type="transmembrane region" description="Helical" evidence="7">
    <location>
        <begin position="82"/>
        <end position="105"/>
    </location>
</feature>